<proteinExistence type="predicted"/>
<reference evidence="2 3" key="1">
    <citation type="journal article" date="2018" name="IMA Fungus">
        <title>IMA Genome-F 9: Draft genome sequence of Annulohypoxylon stygium, Aspergillus mulundensis, Berkeleyomyces basicola (syn. Thielaviopsis basicola), Ceratocystis smalleyi, two Cercospora beticola strains, Coleophoma cylindrospora, Fusarium fracticaudum, Phialophora cf. hyalina, and Morchella septimelata.</title>
        <authorList>
            <person name="Wingfield B.D."/>
            <person name="Bills G.F."/>
            <person name="Dong Y."/>
            <person name="Huang W."/>
            <person name="Nel W.J."/>
            <person name="Swalarsk-Parry B.S."/>
            <person name="Vaghefi N."/>
            <person name="Wilken P.M."/>
            <person name="An Z."/>
            <person name="de Beer Z.W."/>
            <person name="De Vos L."/>
            <person name="Chen L."/>
            <person name="Duong T.A."/>
            <person name="Gao Y."/>
            <person name="Hammerbacher A."/>
            <person name="Kikkert J.R."/>
            <person name="Li Y."/>
            <person name="Li H."/>
            <person name="Li K."/>
            <person name="Li Q."/>
            <person name="Liu X."/>
            <person name="Ma X."/>
            <person name="Naidoo K."/>
            <person name="Pethybridge S.J."/>
            <person name="Sun J."/>
            <person name="Steenkamp E.T."/>
            <person name="van der Nest M.A."/>
            <person name="van Wyk S."/>
            <person name="Wingfield M.J."/>
            <person name="Xiong C."/>
            <person name="Yue Q."/>
            <person name="Zhang X."/>
        </authorList>
    </citation>
    <scope>NUCLEOTIDE SEQUENCE [LARGE SCALE GENOMIC DNA]</scope>
    <source>
        <strain evidence="2 3">BP5796</strain>
    </source>
</reference>
<keyword evidence="3" id="KW-1185">Reference proteome</keyword>
<sequence length="155" mass="17464">MRPKRQDKDAEKKKGDEKAGKALVEAKPPARKWWNKMRLTRPKDLVPSQDADAMFSRHVENPPLSRASTLSLTDMEYLTTRANCSCNRTPSQPMLRSASSPAIKVDWDAFAGAFEPKNRFSRPNNPVERQHDAVEGAFRSSRAAPASPAVRWRFG</sequence>
<dbReference type="AlphaFoldDB" id="A0A3D8RHU5"/>
<evidence type="ECO:0000256" key="1">
    <source>
        <dbReference type="SAM" id="MobiDB-lite"/>
    </source>
</evidence>
<feature type="compositionally biased region" description="Low complexity" evidence="1">
    <location>
        <begin position="139"/>
        <end position="149"/>
    </location>
</feature>
<feature type="compositionally biased region" description="Basic and acidic residues" evidence="1">
    <location>
        <begin position="1"/>
        <end position="20"/>
    </location>
</feature>
<name>A0A3D8RHU5_9HELO</name>
<evidence type="ECO:0000313" key="3">
    <source>
        <dbReference type="Proteomes" id="UP000256328"/>
    </source>
</evidence>
<dbReference type="OrthoDB" id="10382955at2759"/>
<gene>
    <name evidence="2" type="ORF">BP5796_07055</name>
</gene>
<feature type="region of interest" description="Disordered" evidence="1">
    <location>
        <begin position="1"/>
        <end position="29"/>
    </location>
</feature>
<organism evidence="2 3">
    <name type="scientific">Coleophoma crateriformis</name>
    <dbReference type="NCBI Taxonomy" id="565419"/>
    <lineage>
        <taxon>Eukaryota</taxon>
        <taxon>Fungi</taxon>
        <taxon>Dikarya</taxon>
        <taxon>Ascomycota</taxon>
        <taxon>Pezizomycotina</taxon>
        <taxon>Leotiomycetes</taxon>
        <taxon>Helotiales</taxon>
        <taxon>Dermateaceae</taxon>
        <taxon>Coleophoma</taxon>
    </lineage>
</organism>
<accession>A0A3D8RHU5</accession>
<evidence type="ECO:0000313" key="2">
    <source>
        <dbReference type="EMBL" id="RDW73613.1"/>
    </source>
</evidence>
<comment type="caution">
    <text evidence="2">The sequence shown here is derived from an EMBL/GenBank/DDBJ whole genome shotgun (WGS) entry which is preliminary data.</text>
</comment>
<dbReference type="Proteomes" id="UP000256328">
    <property type="component" value="Unassembled WGS sequence"/>
</dbReference>
<feature type="region of interest" description="Disordered" evidence="1">
    <location>
        <begin position="135"/>
        <end position="155"/>
    </location>
</feature>
<protein>
    <submittedName>
        <fullName evidence="2">Uncharacterized protein</fullName>
    </submittedName>
</protein>
<dbReference type="EMBL" id="PDLN01000010">
    <property type="protein sequence ID" value="RDW73613.1"/>
    <property type="molecule type" value="Genomic_DNA"/>
</dbReference>